<keyword evidence="1" id="KW-0175">Coiled coil</keyword>
<evidence type="ECO:0008006" key="4">
    <source>
        <dbReference type="Google" id="ProtNLM"/>
    </source>
</evidence>
<name>A0A6B8RF00_9BACL</name>
<evidence type="ECO:0000313" key="2">
    <source>
        <dbReference type="EMBL" id="QGQ94093.1"/>
    </source>
</evidence>
<feature type="coiled-coil region" evidence="1">
    <location>
        <begin position="26"/>
        <end position="67"/>
    </location>
</feature>
<sequence>MRKFIICIGCMLFIAGCDSAKNEKIISNLEQQLAASKHKVQETQDRLDKADKQFAAATEQLTDANAKLAASERILKSNIMITNVDGENKEDIVALYGGQGGESFVLKINEVIFNGFSSYLDGDFQEVDLDLKDQIKEISISESDPSMHYETSYYYLNRSKNQIEFMGKFQGKGTDMEYPGDGTLILHRKRGAIIQNWYHDQTYKLNAEHLFDEVPQDLYNMNAKVKMTKALQLYKDRNNKEKAFIIQPGSDAEIISSDDKRWCLIQAANGQKGWFEVEGYNNIVGTDGTADDYMSGLGHAG</sequence>
<gene>
    <name evidence="2" type="ORF">EHS13_03810</name>
</gene>
<dbReference type="PROSITE" id="PS51257">
    <property type="entry name" value="PROKAR_LIPOPROTEIN"/>
    <property type="match status" value="1"/>
</dbReference>
<dbReference type="Proteomes" id="UP000426246">
    <property type="component" value="Chromosome"/>
</dbReference>
<reference evidence="3" key="1">
    <citation type="submission" date="2018-11" db="EMBL/GenBank/DDBJ databases">
        <title>Complete genome sequence of Paenibacillus sp. ML311-T8.</title>
        <authorList>
            <person name="Nam Y.-D."/>
            <person name="Kang J."/>
            <person name="Chung W.-H."/>
            <person name="Park Y.S."/>
        </authorList>
    </citation>
    <scope>NUCLEOTIDE SEQUENCE [LARGE SCALE GENOMIC DNA]</scope>
    <source>
        <strain evidence="3">ML311-T8</strain>
    </source>
</reference>
<dbReference type="AlphaFoldDB" id="A0A6B8RF00"/>
<proteinExistence type="predicted"/>
<accession>A0A6B8RF00</accession>
<evidence type="ECO:0000313" key="3">
    <source>
        <dbReference type="Proteomes" id="UP000426246"/>
    </source>
</evidence>
<keyword evidence="3" id="KW-1185">Reference proteome</keyword>
<organism evidence="2 3">
    <name type="scientific">Paenibacillus psychroresistens</name>
    <dbReference type="NCBI Taxonomy" id="1778678"/>
    <lineage>
        <taxon>Bacteria</taxon>
        <taxon>Bacillati</taxon>
        <taxon>Bacillota</taxon>
        <taxon>Bacilli</taxon>
        <taxon>Bacillales</taxon>
        <taxon>Paenibacillaceae</taxon>
        <taxon>Paenibacillus</taxon>
    </lineage>
</organism>
<dbReference type="KEGG" id="ppsc:EHS13_03810"/>
<dbReference type="EMBL" id="CP034235">
    <property type="protein sequence ID" value="QGQ94093.1"/>
    <property type="molecule type" value="Genomic_DNA"/>
</dbReference>
<dbReference type="OrthoDB" id="1682769at2"/>
<protein>
    <recommendedName>
        <fullName evidence="4">SH3 domain-containing protein</fullName>
    </recommendedName>
</protein>
<dbReference type="RefSeq" id="WP_155699090.1">
    <property type="nucleotide sequence ID" value="NZ_CP034235.1"/>
</dbReference>
<evidence type="ECO:0000256" key="1">
    <source>
        <dbReference type="SAM" id="Coils"/>
    </source>
</evidence>